<feature type="region of interest" description="Disordered" evidence="17">
    <location>
        <begin position="1181"/>
        <end position="1203"/>
    </location>
</feature>
<evidence type="ECO:0000256" key="9">
    <source>
        <dbReference type="ARBA" id="ARBA00022840"/>
    </source>
</evidence>
<keyword evidence="10" id="KW-0460">Magnesium</keyword>
<evidence type="ECO:0000256" key="16">
    <source>
        <dbReference type="SAM" id="Coils"/>
    </source>
</evidence>
<keyword evidence="13" id="KW-0804">Transcription</keyword>
<comment type="similarity">
    <text evidence="2">Belongs to the ribose-phosphate pyrophosphokinase family.</text>
</comment>
<dbReference type="CDD" id="cd10017">
    <property type="entry name" value="B3_DNA"/>
    <property type="match status" value="3"/>
</dbReference>
<dbReference type="GO" id="GO:0005737">
    <property type="term" value="C:cytoplasm"/>
    <property type="evidence" value="ECO:0007669"/>
    <property type="project" value="TreeGrafter"/>
</dbReference>
<dbReference type="GO" id="GO:0003677">
    <property type="term" value="F:DNA binding"/>
    <property type="evidence" value="ECO:0007669"/>
    <property type="project" value="UniProtKB-KW"/>
</dbReference>
<sequence>MSDRHGQKLAPSRASKAELSVLFPTSAHGYFPVVAASFLASFAGLCRLRCAAAARRVLLVSRRWAMPRMPPAERQSPWASGERRPHFFKVLMGDFKKRLKIPPDFCKHIPWEASRKSKTLKEASMAATLEGPSGRTWLVVIRRSAEGTFFTSGWPKFVQDQELRELEFLVFRYDGGTHFTAMVFDTTACEREDLLLGADQPRRGRQRQSNKWRRARAGPSRDANAKRANKDSVGKELVSYRAPREQQVSCSNWTPESAGAAKTEIEDGDEVALCVMIPAPPPSQDRAPKRGPEPEVEDGAEKRRAVKTRSIHEDLQALADIPDSVRRYKGYVSRRRPVTGAERQRAMELAYAFRSSLPYCVIRMSTMHVYYSFMMRFPTGFSRQHLPRERTDVVLRDPGGKAWVVLYIPNTRDRLSRGWCAFARGNCLEEGDYCVFELVGAAEFRVHVFRVVDPAVPAVRLRSTAHPALTPSPAFARPSPRTPACGRSRASLHLGGVGAASSSSAAAAAGNGTGLHVPPTIAPLAVPKMAGSMKTHKNVLLFYCEEMRDLAQQVVARNDDIELRSISWRKFPDGYPNLFISNAHNIRGQHVAFLASFSSPSVIFEQLSVIYNLPKLFISSFTLILPFFPTGTSERMEDEGDVATAFTLARFLSNIPISRGGPSSLERFYFGDSVLPCFESGIPLLKSRLQELPDSHNITIAFPDDGAWKRFYKQLQHFPMVVCNKVREGEQRIVRIKEGDPRGRHVVIVDDLVQSGGTLIECQKVLAAHGAAKVSAYVTHGIFPNNSWEKFQHDNGEGPEHGLSHFWLTDSCPLTVNAVKGRRPFEILKPRRPRFFKVLVVDFARRIVSSPPSSSSRRASPSVRIGEIPQGFLCHFPEGRHRESGTTVVLTNAQGNIWPVEVEEIDGRVFLTTGWPKFVEDNCLGKGEFLIFNYYGRMHFMVSFFGVNAVEKSGWSSGSGAQATENVEGELPCPIIPSRKGGHRGDGLTEKVKSLMYTHSQTDTMQRNTQGDELISSQGTTGFLDSHEVVCFKDYLETYLSQSETMEDDKAKAVAEVMRTLRVDKLTVDLFCAILCLYKWKVEAAAEYFNVCRDKPQILEQSLKQKFVLQFDFVKGQLQRFFPQDYDSERIKKNNIEGPNLSNQPLQHDLIVAPVKRRLVDEYKPCDLSHQQKRIVKLQGNSLQTQTPRRSPRLAHTNNTCNNNKKVWKGRAKVLKTPPDATNQVKDRAHKSCSLHEKLDNALKAVHEEATGSLSQDFRIPDSPQCEVGLSKEHEHDQGDTGKMLDQVNDGENCKEHLGRDAMGNSESFMSTYCVEPLPTNSRLTAYSRINELSFTWKPSQHASPLKKVLLDIQRDNFVNTIARIQKIIRDDPSDVLSAEVIEATVRIEIIRWDLCLQDKDAHKIVNAMVEYAKKVKGRHNFNTEMRKEEFSAKLQDLLKWQLKELELTYTSLESDYKKATTDASIFFSKFEEHKKKLHAIKDSIKDLQQACMTKDDEMQKLAHQVVEHETVYQKSIMEKVRVKMALKSHEQTLGYLKEQLASTESGSFDVGALVKVEMDNMSKEIELSKGNLLNINFKKE</sequence>
<reference evidence="19" key="1">
    <citation type="submission" date="2018-04" db="EMBL/GenBank/DDBJ databases">
        <title>Comparative Analysis of Homologous Sequences of Saccharum officinarum and Saccharum spontaneum Reveals Independent Polyploidization Events.</title>
        <authorList>
            <person name="Sharma A."/>
            <person name="Song J."/>
            <person name="Lin Q."/>
            <person name="Singh R."/>
            <person name="Ramos N."/>
            <person name="Wang K."/>
            <person name="Zhang J."/>
            <person name="Ming R."/>
            <person name="Yu Q."/>
        </authorList>
    </citation>
    <scope>NUCLEOTIDE SEQUENCE</scope>
</reference>
<comment type="subcellular location">
    <subcellularLocation>
        <location evidence="1">Nucleus</location>
    </subcellularLocation>
</comment>
<evidence type="ECO:0000256" key="1">
    <source>
        <dbReference type="ARBA" id="ARBA00004123"/>
    </source>
</evidence>
<evidence type="ECO:0000256" key="14">
    <source>
        <dbReference type="ARBA" id="ARBA00023242"/>
    </source>
</evidence>
<dbReference type="CDD" id="cd06223">
    <property type="entry name" value="PRTases_typeI"/>
    <property type="match status" value="1"/>
</dbReference>
<dbReference type="FunFam" id="3.40.50.2020:FF:000032">
    <property type="entry name" value="ribose-phosphate pyrophosphokinase 4"/>
    <property type="match status" value="1"/>
</dbReference>
<evidence type="ECO:0000256" key="5">
    <source>
        <dbReference type="ARBA" id="ARBA00022723"/>
    </source>
</evidence>
<evidence type="ECO:0000256" key="4">
    <source>
        <dbReference type="ARBA" id="ARBA00022679"/>
    </source>
</evidence>
<feature type="compositionally biased region" description="Basic residues" evidence="17">
    <location>
        <begin position="203"/>
        <end position="216"/>
    </location>
</feature>
<keyword evidence="16" id="KW-0175">Coiled coil</keyword>
<dbReference type="GO" id="GO:0006015">
    <property type="term" value="P:5-phosphoribose 1-diphosphate biosynthetic process"/>
    <property type="evidence" value="ECO:0007669"/>
    <property type="project" value="TreeGrafter"/>
</dbReference>
<feature type="region of interest" description="Disordered" evidence="17">
    <location>
        <begin position="277"/>
        <end position="306"/>
    </location>
</feature>
<evidence type="ECO:0000256" key="13">
    <source>
        <dbReference type="ARBA" id="ARBA00023163"/>
    </source>
</evidence>
<dbReference type="GO" id="GO:0016301">
    <property type="term" value="F:kinase activity"/>
    <property type="evidence" value="ECO:0007669"/>
    <property type="project" value="UniProtKB-KW"/>
</dbReference>
<dbReference type="PROSITE" id="PS50863">
    <property type="entry name" value="B3"/>
    <property type="match status" value="3"/>
</dbReference>
<evidence type="ECO:0000313" key="19">
    <source>
        <dbReference type="EMBL" id="AWA44773.1"/>
    </source>
</evidence>
<feature type="domain" description="TF-B3" evidence="18">
    <location>
        <begin position="868"/>
        <end position="948"/>
    </location>
</feature>
<evidence type="ECO:0000256" key="3">
    <source>
        <dbReference type="ARBA" id="ARBA00013247"/>
    </source>
</evidence>
<dbReference type="PANTHER" id="PTHR10210:SF45">
    <property type="entry name" value="RIBOSE-PHOSPHATE PYROPHOSPHOKINASE 3, CHLOROPLASTIC"/>
    <property type="match status" value="1"/>
</dbReference>
<feature type="compositionally biased region" description="Basic and acidic residues" evidence="17">
    <location>
        <begin position="223"/>
        <end position="234"/>
    </location>
</feature>
<evidence type="ECO:0000256" key="2">
    <source>
        <dbReference type="ARBA" id="ARBA00006478"/>
    </source>
</evidence>
<feature type="domain" description="TF-B3" evidence="18">
    <location>
        <begin position="84"/>
        <end position="187"/>
    </location>
</feature>
<dbReference type="PANTHER" id="PTHR10210">
    <property type="entry name" value="RIBOSE-PHOSPHATE DIPHOSPHOKINASE FAMILY MEMBER"/>
    <property type="match status" value="1"/>
</dbReference>
<dbReference type="Pfam" id="PF00156">
    <property type="entry name" value="Pribosyltran"/>
    <property type="match status" value="1"/>
</dbReference>
<keyword evidence="14" id="KW-0539">Nucleus</keyword>
<dbReference type="EC" id="2.7.6.1" evidence="3"/>
<keyword evidence="11" id="KW-0805">Transcription regulation</keyword>
<evidence type="ECO:0000256" key="15">
    <source>
        <dbReference type="ARBA" id="ARBA00049535"/>
    </source>
</evidence>
<dbReference type="InterPro" id="IPR015300">
    <property type="entry name" value="DNA-bd_pseudobarrel_sf"/>
</dbReference>
<dbReference type="SMART" id="SM01400">
    <property type="entry name" value="Pribosyltran_N"/>
    <property type="match status" value="1"/>
</dbReference>
<dbReference type="Pfam" id="PF02362">
    <property type="entry name" value="B3"/>
    <property type="match status" value="3"/>
</dbReference>
<keyword evidence="12" id="KW-0238">DNA-binding</keyword>
<evidence type="ECO:0000256" key="10">
    <source>
        <dbReference type="ARBA" id="ARBA00022842"/>
    </source>
</evidence>
<keyword evidence="4" id="KW-0808">Transferase</keyword>
<keyword evidence="9" id="KW-0067">ATP-binding</keyword>
<dbReference type="SUPFAM" id="SSF101936">
    <property type="entry name" value="DNA-binding pseudobarrel domain"/>
    <property type="match status" value="3"/>
</dbReference>
<evidence type="ECO:0000256" key="7">
    <source>
        <dbReference type="ARBA" id="ARBA00022741"/>
    </source>
</evidence>
<evidence type="ECO:0000256" key="11">
    <source>
        <dbReference type="ARBA" id="ARBA00023015"/>
    </source>
</evidence>
<feature type="compositionally biased region" description="Polar residues" evidence="17">
    <location>
        <begin position="246"/>
        <end position="255"/>
    </location>
</feature>
<dbReference type="Pfam" id="PF13793">
    <property type="entry name" value="Pribosyltran_N"/>
    <property type="match status" value="1"/>
</dbReference>
<dbReference type="GO" id="GO:0004749">
    <property type="term" value="F:ribose phosphate diphosphokinase activity"/>
    <property type="evidence" value="ECO:0007669"/>
    <property type="project" value="UniProtKB-EC"/>
</dbReference>
<proteinExistence type="inferred from homology"/>
<keyword evidence="6" id="KW-0545">Nucleotide biosynthesis</keyword>
<evidence type="ECO:0000256" key="17">
    <source>
        <dbReference type="SAM" id="MobiDB-lite"/>
    </source>
</evidence>
<evidence type="ECO:0000259" key="18">
    <source>
        <dbReference type="PROSITE" id="PS50863"/>
    </source>
</evidence>
<dbReference type="EMBL" id="MH182518">
    <property type="protein sequence ID" value="AWA44773.1"/>
    <property type="molecule type" value="Genomic_DNA"/>
</dbReference>
<dbReference type="InterPro" id="IPR005946">
    <property type="entry name" value="Rib-P_diPkinase"/>
</dbReference>
<dbReference type="GO" id="GO:0005524">
    <property type="term" value="F:ATP binding"/>
    <property type="evidence" value="ECO:0007669"/>
    <property type="project" value="UniProtKB-KW"/>
</dbReference>
<dbReference type="GO" id="GO:0006164">
    <property type="term" value="P:purine nucleotide biosynthetic process"/>
    <property type="evidence" value="ECO:0007669"/>
    <property type="project" value="TreeGrafter"/>
</dbReference>
<dbReference type="GO" id="GO:0000287">
    <property type="term" value="F:magnesium ion binding"/>
    <property type="evidence" value="ECO:0007669"/>
    <property type="project" value="InterPro"/>
</dbReference>
<dbReference type="InterPro" id="IPR003340">
    <property type="entry name" value="B3_DNA-bd"/>
</dbReference>
<keyword evidence="8" id="KW-0418">Kinase</keyword>
<dbReference type="InterPro" id="IPR029099">
    <property type="entry name" value="Pribosyltran_N"/>
</dbReference>
<feature type="region of interest" description="Disordered" evidence="17">
    <location>
        <begin position="195"/>
        <end position="262"/>
    </location>
</feature>
<keyword evidence="5" id="KW-0479">Metal-binding</keyword>
<evidence type="ECO:0000256" key="6">
    <source>
        <dbReference type="ARBA" id="ARBA00022727"/>
    </source>
</evidence>
<dbReference type="GO" id="GO:0005634">
    <property type="term" value="C:nucleus"/>
    <property type="evidence" value="ECO:0007669"/>
    <property type="project" value="UniProtKB-SubCell"/>
</dbReference>
<name>A0A678T515_SACSP</name>
<dbReference type="GO" id="GO:0002189">
    <property type="term" value="C:ribose phosphate diphosphokinase complex"/>
    <property type="evidence" value="ECO:0007669"/>
    <property type="project" value="TreeGrafter"/>
</dbReference>
<dbReference type="Gene3D" id="3.40.50.2020">
    <property type="match status" value="2"/>
</dbReference>
<evidence type="ECO:0000256" key="12">
    <source>
        <dbReference type="ARBA" id="ARBA00023125"/>
    </source>
</evidence>
<dbReference type="InterPro" id="IPR029057">
    <property type="entry name" value="PRTase-like"/>
</dbReference>
<dbReference type="SUPFAM" id="SSF53271">
    <property type="entry name" value="PRTase-like"/>
    <property type="match status" value="2"/>
</dbReference>
<accession>A0A678T515</accession>
<evidence type="ECO:0000256" key="8">
    <source>
        <dbReference type="ARBA" id="ARBA00022777"/>
    </source>
</evidence>
<feature type="coiled-coil region" evidence="16">
    <location>
        <begin position="1443"/>
        <end position="1505"/>
    </location>
</feature>
<dbReference type="SMART" id="SM01019">
    <property type="entry name" value="B3"/>
    <property type="match status" value="3"/>
</dbReference>
<feature type="domain" description="TF-B3" evidence="18">
    <location>
        <begin position="360"/>
        <end position="452"/>
    </location>
</feature>
<keyword evidence="7" id="KW-0547">Nucleotide-binding</keyword>
<dbReference type="FunFam" id="3.40.50.2020:FF:000034">
    <property type="entry name" value="Ribose-phosphate pyrophosphokinase 4"/>
    <property type="match status" value="1"/>
</dbReference>
<organism evidence="19">
    <name type="scientific">Saccharum spontaneum</name>
    <name type="common">Wild sugarcane</name>
    <dbReference type="NCBI Taxonomy" id="62335"/>
    <lineage>
        <taxon>Eukaryota</taxon>
        <taxon>Viridiplantae</taxon>
        <taxon>Streptophyta</taxon>
        <taxon>Embryophyta</taxon>
        <taxon>Tracheophyta</taxon>
        <taxon>Spermatophyta</taxon>
        <taxon>Magnoliopsida</taxon>
        <taxon>Liliopsida</taxon>
        <taxon>Poales</taxon>
        <taxon>Poaceae</taxon>
        <taxon>PACMAD clade</taxon>
        <taxon>Panicoideae</taxon>
        <taxon>Andropogonodae</taxon>
        <taxon>Andropogoneae</taxon>
        <taxon>Saccharinae</taxon>
        <taxon>Saccharum</taxon>
        <taxon>Saccharum officinarum species complex</taxon>
    </lineage>
</organism>
<comment type="catalytic activity">
    <reaction evidence="15">
        <text>D-ribose 5-phosphate + ATP = 5-phospho-alpha-D-ribose 1-diphosphate + AMP + H(+)</text>
        <dbReference type="Rhea" id="RHEA:15609"/>
        <dbReference type="ChEBI" id="CHEBI:15378"/>
        <dbReference type="ChEBI" id="CHEBI:30616"/>
        <dbReference type="ChEBI" id="CHEBI:58017"/>
        <dbReference type="ChEBI" id="CHEBI:78346"/>
        <dbReference type="ChEBI" id="CHEBI:456215"/>
        <dbReference type="EC" id="2.7.6.1"/>
    </reaction>
</comment>
<dbReference type="Gene3D" id="2.40.330.10">
    <property type="entry name" value="DNA-binding pseudobarrel domain"/>
    <property type="match status" value="3"/>
</dbReference>
<protein>
    <recommendedName>
        <fullName evidence="3">ribose-phosphate diphosphokinase</fullName>
        <ecNumber evidence="3">2.7.6.1</ecNumber>
    </recommendedName>
</protein>
<dbReference type="InterPro" id="IPR000836">
    <property type="entry name" value="PRTase_dom"/>
</dbReference>
<feature type="compositionally biased region" description="Basic and acidic residues" evidence="17">
    <location>
        <begin position="286"/>
        <end position="303"/>
    </location>
</feature>
<gene>
    <name evidence="19" type="ORF">SS03A17_000005</name>
</gene>